<proteinExistence type="predicted"/>
<organism evidence="2 4">
    <name type="scientific">Didymodactylos carnosus</name>
    <dbReference type="NCBI Taxonomy" id="1234261"/>
    <lineage>
        <taxon>Eukaryota</taxon>
        <taxon>Metazoa</taxon>
        <taxon>Spiralia</taxon>
        <taxon>Gnathifera</taxon>
        <taxon>Rotifera</taxon>
        <taxon>Eurotatoria</taxon>
        <taxon>Bdelloidea</taxon>
        <taxon>Philodinida</taxon>
        <taxon>Philodinidae</taxon>
        <taxon>Didymodactylos</taxon>
    </lineage>
</organism>
<dbReference type="EMBL" id="CAJNOK010000266">
    <property type="protein sequence ID" value="CAF0741129.1"/>
    <property type="molecule type" value="Genomic_DNA"/>
</dbReference>
<dbReference type="Proteomes" id="UP000677228">
    <property type="component" value="Unassembled WGS sequence"/>
</dbReference>
<protein>
    <submittedName>
        <fullName evidence="2">Uncharacterized protein</fullName>
    </submittedName>
</protein>
<feature type="compositionally biased region" description="Low complexity" evidence="1">
    <location>
        <begin position="36"/>
        <end position="47"/>
    </location>
</feature>
<evidence type="ECO:0000313" key="3">
    <source>
        <dbReference type="EMBL" id="CAF3518585.1"/>
    </source>
</evidence>
<dbReference type="Proteomes" id="UP000682733">
    <property type="component" value="Unassembled WGS sequence"/>
</dbReference>
<dbReference type="AlphaFoldDB" id="A0A8S2CLX5"/>
<reference evidence="2" key="1">
    <citation type="submission" date="2021-02" db="EMBL/GenBank/DDBJ databases">
        <authorList>
            <person name="Nowell W R."/>
        </authorList>
    </citation>
    <scope>NUCLEOTIDE SEQUENCE</scope>
</reference>
<evidence type="ECO:0000313" key="2">
    <source>
        <dbReference type="EMBL" id="CAF0741129.1"/>
    </source>
</evidence>
<comment type="caution">
    <text evidence="2">The sequence shown here is derived from an EMBL/GenBank/DDBJ whole genome shotgun (WGS) entry which is preliminary data.</text>
</comment>
<accession>A0A8S2CLX5</accession>
<sequence>MDIIDSDDNLSTPTIKKTNKSKKTKLKVSRNKKNLLTKSSTSSNTKSIAKPSKPRASWELLLHSYMKNYAPNGNKLNLSSVTLPAKDHIKSLPVQKHISASKIATPQQQVNVPQTPKTSVLSPSLPQSVPYLQPHPTMTSMYQQQQTQISSLKHLDCQKIPQIEVIPMYTPCSFEQVRIPCGVCSLSPQMESTLPSRRCEVTLNELFTNEQQADSTASLTDIIQKAIKDSQAILLNKMNELELKCVIGSNEQLNMKKQLEQNTVPQMNMLTGLISSLCSKLGQTGIIKVDEGQKSLSQMAQLEHLYQIEQKRIHPQHDEKDRNMHTVSHYASSSEPSPSNGRTFLTQDLPVCHDPAPMFPRFIFLAPPFNLDNRNSSEADTSNTIP</sequence>
<gene>
    <name evidence="2" type="ORF">OVA965_LOCUS1445</name>
    <name evidence="3" type="ORF">TMI583_LOCUS1446</name>
</gene>
<feature type="region of interest" description="Disordered" evidence="1">
    <location>
        <begin position="1"/>
        <end position="53"/>
    </location>
</feature>
<evidence type="ECO:0000313" key="4">
    <source>
        <dbReference type="Proteomes" id="UP000677228"/>
    </source>
</evidence>
<evidence type="ECO:0000256" key="1">
    <source>
        <dbReference type="SAM" id="MobiDB-lite"/>
    </source>
</evidence>
<name>A0A8S2CLX5_9BILA</name>
<dbReference type="EMBL" id="CAJOBA010000266">
    <property type="protein sequence ID" value="CAF3518585.1"/>
    <property type="molecule type" value="Genomic_DNA"/>
</dbReference>
<feature type="compositionally biased region" description="Basic residues" evidence="1">
    <location>
        <begin position="17"/>
        <end position="35"/>
    </location>
</feature>